<gene>
    <name evidence="1" type="ORF">FOMPIDRAFT_1162144</name>
</gene>
<evidence type="ECO:0000313" key="1">
    <source>
        <dbReference type="EMBL" id="EPT01149.1"/>
    </source>
</evidence>
<dbReference type="InterPro" id="IPR032675">
    <property type="entry name" value="LRR_dom_sf"/>
</dbReference>
<dbReference type="AlphaFoldDB" id="S8ED56"/>
<dbReference type="Proteomes" id="UP000015241">
    <property type="component" value="Unassembled WGS sequence"/>
</dbReference>
<name>S8ED56_FOMSC</name>
<keyword evidence="2" id="KW-1185">Reference proteome</keyword>
<dbReference type="OrthoDB" id="2801457at2759"/>
<dbReference type="Gene3D" id="3.80.10.10">
    <property type="entry name" value="Ribonuclease Inhibitor"/>
    <property type="match status" value="1"/>
</dbReference>
<sequence>MDQASVPIARISDDLLHRIFLLVVTEAWNGRGTSATHPWNNMKCLAISHVGRYWRKLALASPQLWSYLSITLSTNVDQIEAYLQRSQDLPMYVKYTGTADVAQPSSSRWGQNALVPARNIHRISEIHVAELRSDDILTLLSVFTQPAPLLRRLYLHAPAQLIGPSMFARETPALREIELSGVLLAWLPYRDMEVMILKDQFTPSLGKLLSTLKDCPLLKVLKLGMLGSMRSPNLAFNTDPLPEAIELPRLQEFSLSSMMATDIANVLKYVSFPSTTALDLTFNHYNLPLDLGKECPSLRAIAAEQESVILELTNVLEWSTQVVLRSPNGKLRIEWERFITAGLPEIVDTAGLSTLSFPSLRHLTIIANSFRLLPPQWRQILARVPTITSLELDIRDSMVPRLFDALSPPAGDEVNAEGTDGTAESGPLMCPDLVHLKLSHVDEQLPIWYGLTECIEKRTADGHCLQTIDITSRSGEPFPDEIESRLKKCVGTVSVHCDAPSTDGRSFKVELLHDLRSSLYAQNG</sequence>
<accession>S8ED56</accession>
<dbReference type="InParanoid" id="S8ED56"/>
<evidence type="ECO:0000313" key="2">
    <source>
        <dbReference type="Proteomes" id="UP000015241"/>
    </source>
</evidence>
<protein>
    <recommendedName>
        <fullName evidence="3">F-box domain-containing protein</fullName>
    </recommendedName>
</protein>
<evidence type="ECO:0008006" key="3">
    <source>
        <dbReference type="Google" id="ProtNLM"/>
    </source>
</evidence>
<proteinExistence type="predicted"/>
<reference evidence="1 2" key="1">
    <citation type="journal article" date="2012" name="Science">
        <title>The Paleozoic origin of enzymatic lignin decomposition reconstructed from 31 fungal genomes.</title>
        <authorList>
            <person name="Floudas D."/>
            <person name="Binder M."/>
            <person name="Riley R."/>
            <person name="Barry K."/>
            <person name="Blanchette R.A."/>
            <person name="Henrissat B."/>
            <person name="Martinez A.T."/>
            <person name="Otillar R."/>
            <person name="Spatafora J.W."/>
            <person name="Yadav J.S."/>
            <person name="Aerts A."/>
            <person name="Benoit I."/>
            <person name="Boyd A."/>
            <person name="Carlson A."/>
            <person name="Copeland A."/>
            <person name="Coutinho P.M."/>
            <person name="de Vries R.P."/>
            <person name="Ferreira P."/>
            <person name="Findley K."/>
            <person name="Foster B."/>
            <person name="Gaskell J."/>
            <person name="Glotzer D."/>
            <person name="Gorecki P."/>
            <person name="Heitman J."/>
            <person name="Hesse C."/>
            <person name="Hori C."/>
            <person name="Igarashi K."/>
            <person name="Jurgens J.A."/>
            <person name="Kallen N."/>
            <person name="Kersten P."/>
            <person name="Kohler A."/>
            <person name="Kuees U."/>
            <person name="Kumar T.K.A."/>
            <person name="Kuo A."/>
            <person name="LaButti K."/>
            <person name="Larrondo L.F."/>
            <person name="Lindquist E."/>
            <person name="Ling A."/>
            <person name="Lombard V."/>
            <person name="Lucas S."/>
            <person name="Lundell T."/>
            <person name="Martin R."/>
            <person name="McLaughlin D.J."/>
            <person name="Morgenstern I."/>
            <person name="Morin E."/>
            <person name="Murat C."/>
            <person name="Nagy L.G."/>
            <person name="Nolan M."/>
            <person name="Ohm R.A."/>
            <person name="Patyshakuliyeva A."/>
            <person name="Rokas A."/>
            <person name="Ruiz-Duenas F.J."/>
            <person name="Sabat G."/>
            <person name="Salamov A."/>
            <person name="Samejima M."/>
            <person name="Schmutz J."/>
            <person name="Slot J.C."/>
            <person name="St John F."/>
            <person name="Stenlid J."/>
            <person name="Sun H."/>
            <person name="Sun S."/>
            <person name="Syed K."/>
            <person name="Tsang A."/>
            <person name="Wiebenga A."/>
            <person name="Young D."/>
            <person name="Pisabarro A."/>
            <person name="Eastwood D.C."/>
            <person name="Martin F."/>
            <person name="Cullen D."/>
            <person name="Grigoriev I.V."/>
            <person name="Hibbett D.S."/>
        </authorList>
    </citation>
    <scope>NUCLEOTIDE SEQUENCE</scope>
    <source>
        <strain evidence="2">FP-58527</strain>
    </source>
</reference>
<dbReference type="EMBL" id="KE504144">
    <property type="protein sequence ID" value="EPT01149.1"/>
    <property type="molecule type" value="Genomic_DNA"/>
</dbReference>
<dbReference type="SUPFAM" id="SSF52047">
    <property type="entry name" value="RNI-like"/>
    <property type="match status" value="1"/>
</dbReference>
<organism evidence="1 2">
    <name type="scientific">Fomitopsis schrenkii</name>
    <name type="common">Brown rot fungus</name>
    <dbReference type="NCBI Taxonomy" id="2126942"/>
    <lineage>
        <taxon>Eukaryota</taxon>
        <taxon>Fungi</taxon>
        <taxon>Dikarya</taxon>
        <taxon>Basidiomycota</taxon>
        <taxon>Agaricomycotina</taxon>
        <taxon>Agaricomycetes</taxon>
        <taxon>Polyporales</taxon>
        <taxon>Fomitopsis</taxon>
    </lineage>
</organism>
<dbReference type="HOGENOM" id="CLU_561435_0_0_1"/>